<feature type="domain" description="Glycosyl hydrolase family 95 N-terminal" evidence="1">
    <location>
        <begin position="4"/>
        <end position="244"/>
    </location>
</feature>
<organism evidence="4 5">
    <name type="scientific">Hamadaea flava</name>
    <dbReference type="NCBI Taxonomy" id="1742688"/>
    <lineage>
        <taxon>Bacteria</taxon>
        <taxon>Bacillati</taxon>
        <taxon>Actinomycetota</taxon>
        <taxon>Actinomycetes</taxon>
        <taxon>Micromonosporales</taxon>
        <taxon>Micromonosporaceae</taxon>
        <taxon>Hamadaea</taxon>
    </lineage>
</organism>
<feature type="domain" description="Alpha fucosidase A-like C-terminal" evidence="2">
    <location>
        <begin position="696"/>
        <end position="751"/>
    </location>
</feature>
<dbReference type="InterPro" id="IPR016518">
    <property type="entry name" value="Alpha-L-fucosidase"/>
</dbReference>
<keyword evidence="5" id="KW-1185">Reference proteome</keyword>
<proteinExistence type="predicted"/>
<dbReference type="InterPro" id="IPR054363">
    <property type="entry name" value="GH95_cat"/>
</dbReference>
<dbReference type="Pfam" id="PF14498">
    <property type="entry name" value="Glyco_hyd_65N_2"/>
    <property type="match status" value="1"/>
</dbReference>
<dbReference type="InterPro" id="IPR012341">
    <property type="entry name" value="6hp_glycosidase-like_sf"/>
</dbReference>
<accession>A0ABV8LMG7</accession>
<dbReference type="Pfam" id="PF21307">
    <property type="entry name" value="Glyco_hydro_95_C"/>
    <property type="match status" value="1"/>
</dbReference>
<dbReference type="PANTHER" id="PTHR31084:SF0">
    <property type="entry name" value="ALPHA-L-FUCOSIDASE 2"/>
    <property type="match status" value="1"/>
</dbReference>
<dbReference type="InterPro" id="IPR049053">
    <property type="entry name" value="AFCA-like_C"/>
</dbReference>
<dbReference type="PANTHER" id="PTHR31084">
    <property type="entry name" value="ALPHA-L-FUCOSIDASE 2"/>
    <property type="match status" value="1"/>
</dbReference>
<dbReference type="InterPro" id="IPR027414">
    <property type="entry name" value="GH95_N_dom"/>
</dbReference>
<gene>
    <name evidence="4" type="ORF">ACFOZ4_15370</name>
</gene>
<reference evidence="5" key="1">
    <citation type="journal article" date="2019" name="Int. J. Syst. Evol. Microbiol.">
        <title>The Global Catalogue of Microorganisms (GCM) 10K type strain sequencing project: providing services to taxonomists for standard genome sequencing and annotation.</title>
        <authorList>
            <consortium name="The Broad Institute Genomics Platform"/>
            <consortium name="The Broad Institute Genome Sequencing Center for Infectious Disease"/>
            <person name="Wu L."/>
            <person name="Ma J."/>
        </authorList>
    </citation>
    <scope>NUCLEOTIDE SEQUENCE [LARGE SCALE GENOMIC DNA]</scope>
    <source>
        <strain evidence="5">CGMCC 4.7289</strain>
    </source>
</reference>
<protein>
    <submittedName>
        <fullName evidence="4">Glycoside hydrolase N-terminal domain-containing protein</fullName>
    </submittedName>
</protein>
<comment type="caution">
    <text evidence="4">The sequence shown here is derived from an EMBL/GenBank/DDBJ whole genome shotgun (WGS) entry which is preliminary data.</text>
</comment>
<dbReference type="Gene3D" id="1.50.10.10">
    <property type="match status" value="1"/>
</dbReference>
<dbReference type="SUPFAM" id="SSF48208">
    <property type="entry name" value="Six-hairpin glycosidases"/>
    <property type="match status" value="1"/>
</dbReference>
<evidence type="ECO:0000259" key="1">
    <source>
        <dbReference type="Pfam" id="PF14498"/>
    </source>
</evidence>
<dbReference type="PIRSF" id="PIRSF007663">
    <property type="entry name" value="UCP007663"/>
    <property type="match status" value="1"/>
</dbReference>
<dbReference type="InterPro" id="IPR008928">
    <property type="entry name" value="6-hairpin_glycosidase_sf"/>
</dbReference>
<sequence>MSELIFTRPAAVWEEATPVGNGRLGAMVHGGFPVERISLNEDTFWSGPADTTVPEVPAGLLHEVRRLVRAGEHVAAGDLLRRTQGADAEAYQPVGDLEITHVELDSDGTFRRSLDLRDGVSIVERGRFRQEVLASADHQVVAIHLSGRSDGWVNADLRWTTPQQRADIRPDGDGLALTVSAPRHVIPWPRRDGEVAADDDSMRAFAVFDVVADGGRVETTVDTVRVRGASAATVYVAIRTSFDGWDRPPARAGFEEQARMDVDRARAAGWAAIRAAHVAEHQALMDRVTLTVGTAEDRSGQPTDERLVRRAAGEPDEQLPVLAFEFGRYLLAASSRPGTQAANLQGVWNPHVVPPWNCEYTVNINAEMNYWPAETTALAECHEPLLRMIGELAQAGRATARGLYGARGWTCHHNTDLWRITVPVGMGQGDPMWAQWPMAGAWLATHLAEHWRFGRDLDFLRRALPIAADAARFVLDLLVENADGHLITSPSTSPENQFATSAGPASVEDGTAMDLVLARELFEFLIEAEAALGTVEPDDHAAIEEARQALPRLAPLRIGSQGQILEWSAERTEVEPHHRHVSHLVGFYPGRTSTGDATLAAAARRSLELRRDAGTGWSIAWKIGLWARLRDGDAAHRLIGEYLTPVRSDAQFQGGGVYPALLCAHPPFQIDGNFGVTAAVAELLVQSHGLTDGVPVIELLPALPSAWPAGRVTGLRARGAITIEELTWADGTLTGARLTAAAPTTVDVVASGRRERITLAAGDHHTVR</sequence>
<evidence type="ECO:0000259" key="3">
    <source>
        <dbReference type="Pfam" id="PF22124"/>
    </source>
</evidence>
<evidence type="ECO:0000313" key="4">
    <source>
        <dbReference type="EMBL" id="MFC4131989.1"/>
    </source>
</evidence>
<evidence type="ECO:0000313" key="5">
    <source>
        <dbReference type="Proteomes" id="UP001595816"/>
    </source>
</evidence>
<dbReference type="Proteomes" id="UP001595816">
    <property type="component" value="Unassembled WGS sequence"/>
</dbReference>
<name>A0ABV8LMG7_9ACTN</name>
<keyword evidence="4" id="KW-0378">Hydrolase</keyword>
<dbReference type="GO" id="GO:0016787">
    <property type="term" value="F:hydrolase activity"/>
    <property type="evidence" value="ECO:0007669"/>
    <property type="project" value="UniProtKB-KW"/>
</dbReference>
<evidence type="ECO:0000259" key="2">
    <source>
        <dbReference type="Pfam" id="PF21307"/>
    </source>
</evidence>
<dbReference type="RefSeq" id="WP_253749746.1">
    <property type="nucleotide sequence ID" value="NZ_JAMZDZ010000001.1"/>
</dbReference>
<feature type="domain" description="Glycosyl hydrolase family 95 catalytic" evidence="3">
    <location>
        <begin position="270"/>
        <end position="684"/>
    </location>
</feature>
<dbReference type="EMBL" id="JBHSAY010000008">
    <property type="protein sequence ID" value="MFC4131989.1"/>
    <property type="molecule type" value="Genomic_DNA"/>
</dbReference>
<dbReference type="Pfam" id="PF22124">
    <property type="entry name" value="Glyco_hydro_95_cat"/>
    <property type="match status" value="1"/>
</dbReference>